<evidence type="ECO:0000313" key="3">
    <source>
        <dbReference type="Proteomes" id="UP001266305"/>
    </source>
</evidence>
<feature type="transmembrane region" description="Helical" evidence="1">
    <location>
        <begin position="191"/>
        <end position="212"/>
    </location>
</feature>
<comment type="caution">
    <text evidence="2">The sequence shown here is derived from an EMBL/GenBank/DDBJ whole genome shotgun (WGS) entry which is preliminary data.</text>
</comment>
<keyword evidence="1" id="KW-0472">Membrane</keyword>
<keyword evidence="1" id="KW-1133">Transmembrane helix</keyword>
<evidence type="ECO:0000256" key="1">
    <source>
        <dbReference type="SAM" id="Phobius"/>
    </source>
</evidence>
<sequence>MSSVFFAEFLCYFLNKPTAEQSYTALSLYAGILLETTLNKRTAEQIEGYVSSVNTPTAELYCYFVLCGNTAGNAKRSQTYPSTHEFNSRKGFQTSPSTHEFNSLNKRTVEQIVGYVNSVLQRQSYCCSLHLNKRKSEQTDEFVSSVIQAEFYCYFLNKRTAEQNFTAISIYAGILLKMPMNKRTAEQSFTAILQSFTAISQCFTAISLYAGILMKMPLNKRSAEQNEG</sequence>
<protein>
    <submittedName>
        <fullName evidence="2">Uncharacterized protein</fullName>
    </submittedName>
</protein>
<reference evidence="2 3" key="1">
    <citation type="submission" date="2023-05" db="EMBL/GenBank/DDBJ databases">
        <title>B98-5 Cell Line De Novo Hybrid Assembly: An Optical Mapping Approach.</title>
        <authorList>
            <person name="Kananen K."/>
            <person name="Auerbach J.A."/>
            <person name="Kautto E."/>
            <person name="Blachly J.S."/>
        </authorList>
    </citation>
    <scope>NUCLEOTIDE SEQUENCE [LARGE SCALE GENOMIC DNA]</scope>
    <source>
        <strain evidence="2">B95-8</strain>
        <tissue evidence="2">Cell line</tissue>
    </source>
</reference>
<keyword evidence="1" id="KW-0812">Transmembrane</keyword>
<dbReference type="EMBL" id="JASSZA010000261">
    <property type="protein sequence ID" value="KAK2081430.1"/>
    <property type="molecule type" value="Genomic_DNA"/>
</dbReference>
<keyword evidence="3" id="KW-1185">Reference proteome</keyword>
<name>A0ABQ9TA60_SAGOE</name>
<gene>
    <name evidence="2" type="ORF">P7K49_040681</name>
</gene>
<accession>A0ABQ9TA60</accession>
<proteinExistence type="predicted"/>
<organism evidence="2 3">
    <name type="scientific">Saguinus oedipus</name>
    <name type="common">Cotton-top tamarin</name>
    <name type="synonym">Oedipomidas oedipus</name>
    <dbReference type="NCBI Taxonomy" id="9490"/>
    <lineage>
        <taxon>Eukaryota</taxon>
        <taxon>Metazoa</taxon>
        <taxon>Chordata</taxon>
        <taxon>Craniata</taxon>
        <taxon>Vertebrata</taxon>
        <taxon>Euteleostomi</taxon>
        <taxon>Mammalia</taxon>
        <taxon>Eutheria</taxon>
        <taxon>Euarchontoglires</taxon>
        <taxon>Primates</taxon>
        <taxon>Haplorrhini</taxon>
        <taxon>Platyrrhini</taxon>
        <taxon>Cebidae</taxon>
        <taxon>Callitrichinae</taxon>
        <taxon>Saguinus</taxon>
    </lineage>
</organism>
<dbReference type="Proteomes" id="UP001266305">
    <property type="component" value="Unassembled WGS sequence"/>
</dbReference>
<evidence type="ECO:0000313" key="2">
    <source>
        <dbReference type="EMBL" id="KAK2081430.1"/>
    </source>
</evidence>